<gene>
    <name evidence="2" type="ORF">MON41_08135</name>
</gene>
<evidence type="ECO:0000313" key="3">
    <source>
        <dbReference type="Proteomes" id="UP001201985"/>
    </source>
</evidence>
<dbReference type="EMBL" id="JALBUU010000004">
    <property type="protein sequence ID" value="MCI0753727.1"/>
    <property type="molecule type" value="Genomic_DNA"/>
</dbReference>
<feature type="compositionally biased region" description="Polar residues" evidence="1">
    <location>
        <begin position="79"/>
        <end position="98"/>
    </location>
</feature>
<sequence>MIGQGHQAASWAGPFCAAGRAARQPDPPRGRSGEEAGTAPTTLRLFRATWRRMEENNMTNDPQEQAKAENEARKARSPMLNQTAQTGNPLSNQTSRPGNQADYEPGQLVEESNKAEGHTGNKGSY</sequence>
<keyword evidence="3" id="KW-1185">Reference proteome</keyword>
<reference evidence="2 3" key="1">
    <citation type="submission" date="2022-03" db="EMBL/GenBank/DDBJ databases">
        <title>Complete genome analysis of Roseomonas KG 17.1 : a prolific producer of plant growth promoters.</title>
        <authorList>
            <person name="Saadouli I."/>
            <person name="Najjari A."/>
            <person name="Mosbah A."/>
            <person name="Ouzari H.I."/>
        </authorList>
    </citation>
    <scope>NUCLEOTIDE SEQUENCE [LARGE SCALE GENOMIC DNA]</scope>
    <source>
        <strain evidence="2 3">KG17-1</strain>
    </source>
</reference>
<organism evidence="2 3">
    <name type="scientific">Teichococcus vastitatis</name>
    <dbReference type="NCBI Taxonomy" id="2307076"/>
    <lineage>
        <taxon>Bacteria</taxon>
        <taxon>Pseudomonadati</taxon>
        <taxon>Pseudomonadota</taxon>
        <taxon>Alphaproteobacteria</taxon>
        <taxon>Acetobacterales</taxon>
        <taxon>Roseomonadaceae</taxon>
        <taxon>Roseomonas</taxon>
    </lineage>
</organism>
<name>A0ABS9W359_9PROT</name>
<proteinExistence type="predicted"/>
<dbReference type="RefSeq" id="WP_120008066.1">
    <property type="nucleotide sequence ID" value="NZ_JALBUU010000004.1"/>
</dbReference>
<accession>A0ABS9W359</accession>
<feature type="region of interest" description="Disordered" evidence="1">
    <location>
        <begin position="1"/>
        <end position="125"/>
    </location>
</feature>
<evidence type="ECO:0000256" key="1">
    <source>
        <dbReference type="SAM" id="MobiDB-lite"/>
    </source>
</evidence>
<protein>
    <submittedName>
        <fullName evidence="2">Uncharacterized protein</fullName>
    </submittedName>
</protein>
<dbReference type="Proteomes" id="UP001201985">
    <property type="component" value="Unassembled WGS sequence"/>
</dbReference>
<comment type="caution">
    <text evidence="2">The sequence shown here is derived from an EMBL/GenBank/DDBJ whole genome shotgun (WGS) entry which is preliminary data.</text>
</comment>
<feature type="compositionally biased region" description="Basic and acidic residues" evidence="1">
    <location>
        <begin position="64"/>
        <end position="74"/>
    </location>
</feature>
<evidence type="ECO:0000313" key="2">
    <source>
        <dbReference type="EMBL" id="MCI0753727.1"/>
    </source>
</evidence>